<comment type="caution">
    <text evidence="1">The sequence shown here is derived from an EMBL/GenBank/DDBJ whole genome shotgun (WGS) entry which is preliminary data.</text>
</comment>
<evidence type="ECO:0000313" key="1">
    <source>
        <dbReference type="EMBL" id="TPR04549.1"/>
    </source>
</evidence>
<dbReference type="CDD" id="cd12148">
    <property type="entry name" value="fungal_TF_MHR"/>
    <property type="match status" value="1"/>
</dbReference>
<gene>
    <name evidence="1" type="ORF">CAN33_0030290</name>
</gene>
<proteinExistence type="predicted"/>
<evidence type="ECO:0000313" key="2">
    <source>
        <dbReference type="Proteomes" id="UP000197666"/>
    </source>
</evidence>
<sequence length="458" mass="50637">MAAVNSTTDSTINHFIRSLFPDSEPFMASSGILAFSYLSPTDQLPITGASNPDLRFLPRDLAVRCFDLYIASLWHLNPFQPINLLQASLCDVLGVWGSNHSSSAIDQANALAILALGASCTEYYNFADYLHQKSKQYADETVVGVDMAVYQSHINQHAQAYAILDDARCKLSLIELDTHTDLASTEPARGIQKSSIIVTLIAFERYMALCLGLPSHFPDDLCPPDDQLPPALYAINKFSLVASQITQIQQKLQGDLGALTQASYELHQRLNLFLLEASNKCRSLYIGERQRADLNILISRPRKTVFHYGIQILFRPFLIIKLNHTLQSNAPSPSSRFTPSSYCCSELIDLAGPYAVRAAKSIIYLIGQAFHSGSLIKDLPPNGSFIESACLSLLLAGLCDGSDQLEQYLVDIRNGIGYLMQMSCQFTVAERIQNLRDLSARVALGDYEAVVRHVSFET</sequence>
<dbReference type="VEuPathDB" id="FungiDB:ASPNIDRAFT2_1154292"/>
<dbReference type="Proteomes" id="UP000197666">
    <property type="component" value="Unassembled WGS sequence"/>
</dbReference>
<dbReference type="EMBL" id="NKJJ02000002">
    <property type="protein sequence ID" value="TPR04549.1"/>
    <property type="molecule type" value="Genomic_DNA"/>
</dbReference>
<organism evidence="1 2">
    <name type="scientific">Aspergillus niger</name>
    <dbReference type="NCBI Taxonomy" id="5061"/>
    <lineage>
        <taxon>Eukaryota</taxon>
        <taxon>Fungi</taxon>
        <taxon>Dikarya</taxon>
        <taxon>Ascomycota</taxon>
        <taxon>Pezizomycotina</taxon>
        <taxon>Eurotiomycetes</taxon>
        <taxon>Eurotiomycetidae</taxon>
        <taxon>Eurotiales</taxon>
        <taxon>Aspergillaceae</taxon>
        <taxon>Aspergillus</taxon>
        <taxon>Aspergillus subgen. Circumdati</taxon>
    </lineage>
</organism>
<accession>A0A505I0S2</accession>
<protein>
    <submittedName>
        <fullName evidence="1">Uncharacterized protein</fullName>
    </submittedName>
</protein>
<dbReference type="VEuPathDB" id="FungiDB:ATCC64974_90120"/>
<dbReference type="AlphaFoldDB" id="A0A505I0S2"/>
<name>A0A505I0S2_ASPNG</name>
<reference evidence="2" key="1">
    <citation type="submission" date="2018-10" db="EMBL/GenBank/DDBJ databases">
        <title>FDA dAtabase for Regulatory Grade micrObial Sequences (FDA-ARGOS): Supporting development and validation of Infectious Disease Dx tests.</title>
        <authorList>
            <person name="Kerrigan L."/>
            <person name="Tallon L."/>
            <person name="Sadzewicz L."/>
            <person name="Sengamalay N."/>
            <person name="Ott S."/>
            <person name="Godinez A."/>
            <person name="Nagaraj S."/>
            <person name="Vavikolanu K."/>
            <person name="Nadendla S."/>
            <person name="George J."/>
            <person name="Sichtig H."/>
        </authorList>
    </citation>
    <scope>NUCLEOTIDE SEQUENCE [LARGE SCALE GENOMIC DNA]</scope>
    <source>
        <strain evidence="2">FDAARGOS_311</strain>
    </source>
</reference>